<dbReference type="Proteomes" id="UP001500393">
    <property type="component" value="Unassembled WGS sequence"/>
</dbReference>
<evidence type="ECO:0000313" key="3">
    <source>
        <dbReference type="Proteomes" id="UP001500393"/>
    </source>
</evidence>
<evidence type="ECO:0000313" key="2">
    <source>
        <dbReference type="EMBL" id="GAA1611581.1"/>
    </source>
</evidence>
<dbReference type="PANTHER" id="PTHR46211">
    <property type="entry name" value="GLYCEROPHOSPHORYL DIESTER PHOSPHODIESTERASE"/>
    <property type="match status" value="1"/>
</dbReference>
<dbReference type="PANTHER" id="PTHR46211:SF14">
    <property type="entry name" value="GLYCEROPHOSPHODIESTER PHOSPHODIESTERASE"/>
    <property type="match status" value="1"/>
</dbReference>
<sequence length="280" mass="29340">MTCTAVIPRVFTEPPAIVGHRGLGAGVVLGQVENTLGSFLAAVEAGLQWVEVDVRRTLDDQLFVAHDAAFGNGAFLAEMTAAEASGQGALRIEELLEALPSEAGVVFDVKSSLEDAGRAAGGTTAALLARIGTSALKRRPTMAASFDPGALRHLRHESPELPLGLLTWLHFPIGHAVAAAAHLDVQVLAVHAGSLWPNEATAPIDIPSLQRIVSQVHRSDRQLLVWCPSPEQAQYLVAAGVDALVVDDVPAQLRSLTPAGAGLHAAELTARLGTKPRESL</sequence>
<protein>
    <recommendedName>
        <fullName evidence="1">GP-PDE domain-containing protein</fullName>
    </recommendedName>
</protein>
<dbReference type="SUPFAM" id="SSF51695">
    <property type="entry name" value="PLC-like phosphodiesterases"/>
    <property type="match status" value="1"/>
</dbReference>
<comment type="caution">
    <text evidence="2">The sequence shown here is derived from an EMBL/GenBank/DDBJ whole genome shotgun (WGS) entry which is preliminary data.</text>
</comment>
<dbReference type="PROSITE" id="PS51704">
    <property type="entry name" value="GP_PDE"/>
    <property type="match status" value="1"/>
</dbReference>
<dbReference type="InterPro" id="IPR030395">
    <property type="entry name" value="GP_PDE_dom"/>
</dbReference>
<organism evidence="2 3">
    <name type="scientific">Kribbella sancticallisti</name>
    <dbReference type="NCBI Taxonomy" id="460087"/>
    <lineage>
        <taxon>Bacteria</taxon>
        <taxon>Bacillati</taxon>
        <taxon>Actinomycetota</taxon>
        <taxon>Actinomycetes</taxon>
        <taxon>Propionibacteriales</taxon>
        <taxon>Kribbellaceae</taxon>
        <taxon>Kribbella</taxon>
    </lineage>
</organism>
<dbReference type="InterPro" id="IPR017946">
    <property type="entry name" value="PLC-like_Pdiesterase_TIM-brl"/>
</dbReference>
<feature type="domain" description="GP-PDE" evidence="1">
    <location>
        <begin position="15"/>
        <end position="256"/>
    </location>
</feature>
<name>A0ABN2EM07_9ACTN</name>
<keyword evidence="3" id="KW-1185">Reference proteome</keyword>
<dbReference type="EMBL" id="BAAAOS010000061">
    <property type="protein sequence ID" value="GAA1611581.1"/>
    <property type="molecule type" value="Genomic_DNA"/>
</dbReference>
<dbReference type="Gene3D" id="3.20.20.190">
    <property type="entry name" value="Phosphatidylinositol (PI) phosphodiesterase"/>
    <property type="match status" value="1"/>
</dbReference>
<reference evidence="2 3" key="1">
    <citation type="journal article" date="2019" name="Int. J. Syst. Evol. Microbiol.">
        <title>The Global Catalogue of Microorganisms (GCM) 10K type strain sequencing project: providing services to taxonomists for standard genome sequencing and annotation.</title>
        <authorList>
            <consortium name="The Broad Institute Genomics Platform"/>
            <consortium name="The Broad Institute Genome Sequencing Center for Infectious Disease"/>
            <person name="Wu L."/>
            <person name="Ma J."/>
        </authorList>
    </citation>
    <scope>NUCLEOTIDE SEQUENCE [LARGE SCALE GENOMIC DNA]</scope>
    <source>
        <strain evidence="2 3">JCM 14969</strain>
    </source>
</reference>
<gene>
    <name evidence="2" type="ORF">GCM10009789_77380</name>
</gene>
<evidence type="ECO:0000259" key="1">
    <source>
        <dbReference type="PROSITE" id="PS51704"/>
    </source>
</evidence>
<dbReference type="CDD" id="cd08556">
    <property type="entry name" value="GDPD"/>
    <property type="match status" value="1"/>
</dbReference>
<accession>A0ABN2EM07</accession>
<proteinExistence type="predicted"/>
<dbReference type="Pfam" id="PF03009">
    <property type="entry name" value="GDPD"/>
    <property type="match status" value="1"/>
</dbReference>